<organism evidence="15 16">
    <name type="scientific">Janthinobacterium agaricidamnosum NBRC 102515 = DSM 9628</name>
    <dbReference type="NCBI Taxonomy" id="1349767"/>
    <lineage>
        <taxon>Bacteria</taxon>
        <taxon>Pseudomonadati</taxon>
        <taxon>Pseudomonadota</taxon>
        <taxon>Betaproteobacteria</taxon>
        <taxon>Burkholderiales</taxon>
        <taxon>Oxalobacteraceae</taxon>
        <taxon>Janthinobacterium</taxon>
    </lineage>
</organism>
<gene>
    <name evidence="15" type="ORF">GJA_4795</name>
</gene>
<dbReference type="Gene3D" id="3.40.50.1240">
    <property type="entry name" value="Phosphoglycerate mutase-like"/>
    <property type="match status" value="1"/>
</dbReference>
<comment type="subcellular location">
    <subcellularLocation>
        <location evidence="1">Membrane</location>
    </subcellularLocation>
</comment>
<keyword evidence="8" id="KW-0472">Membrane</keyword>
<dbReference type="STRING" id="1349767.GJA_4795"/>
<evidence type="ECO:0000256" key="6">
    <source>
        <dbReference type="ARBA" id="ARBA00022729"/>
    </source>
</evidence>
<evidence type="ECO:0000256" key="5">
    <source>
        <dbReference type="ARBA" id="ARBA00018097"/>
    </source>
</evidence>
<dbReference type="HOGENOM" id="CLU_029165_2_0_4"/>
<evidence type="ECO:0000313" key="15">
    <source>
        <dbReference type="EMBL" id="CDG85399.1"/>
    </source>
</evidence>
<dbReference type="KEGG" id="jag:GJA_4795"/>
<accession>W0V993</accession>
<evidence type="ECO:0000256" key="3">
    <source>
        <dbReference type="ARBA" id="ARBA00012976"/>
    </source>
</evidence>
<keyword evidence="16" id="KW-1185">Reference proteome</keyword>
<dbReference type="eggNOG" id="ENOG502Z889">
    <property type="taxonomic scope" value="Bacteria"/>
</dbReference>
<dbReference type="InterPro" id="IPR029033">
    <property type="entry name" value="His_PPase_superfam"/>
</dbReference>
<evidence type="ECO:0000256" key="13">
    <source>
        <dbReference type="ARBA" id="ARBA00043832"/>
    </source>
</evidence>
<evidence type="ECO:0000313" key="16">
    <source>
        <dbReference type="Proteomes" id="UP000027604"/>
    </source>
</evidence>
<feature type="signal peptide" evidence="14">
    <location>
        <begin position="1"/>
        <end position="21"/>
    </location>
</feature>
<comment type="catalytic activity">
    <reaction evidence="11">
        <text>1D-myo-inositol 1,2,4,5,6-pentakisphosphate + H2O = 1D-myo-inositol 1,2,5,6-tetrakisphosphate + phosphate</text>
        <dbReference type="Rhea" id="RHEA:77115"/>
        <dbReference type="ChEBI" id="CHEBI:15377"/>
        <dbReference type="ChEBI" id="CHEBI:43474"/>
        <dbReference type="ChEBI" id="CHEBI:57798"/>
        <dbReference type="ChEBI" id="CHEBI:195535"/>
        <dbReference type="EC" id="3.1.3.62"/>
    </reaction>
    <physiologicalReaction direction="left-to-right" evidence="11">
        <dbReference type="Rhea" id="RHEA:77116"/>
    </physiologicalReaction>
</comment>
<dbReference type="GO" id="GO:0034417">
    <property type="term" value="F:bisphosphoglycerate 3-phosphatase activity"/>
    <property type="evidence" value="ECO:0007669"/>
    <property type="project" value="UniProtKB-EC"/>
</dbReference>
<sequence length="515" mass="55888">MKAFRLAAGAALSLLLLSAYGEQYYQSKTPYAPQQDGASYEAAPPGYRPVYTQLLARHGSRGLSSFKADLALYNLWQQAGKQHALTPLGRQLGPDIVQLMKANFLLGYGVDGIGKPGYGNETMQGVAEHTQLAQRLYQRLPQLFQDAAGQSRQIVVVTSGKDRAVDSGYFFTRSLLAQQTSLAPLLAYPDSLAPLAETSHDSRPRGSDRYLLYFHKLSAKQDRVAAATDPLYPAYQASQSYQAWLKSGELRARQAAILAQPRLAAAAKTVLERLFTPAFVAALDQGRYRIANTGSYSYTSADGKFTNTLSGDGAAVIASATDAALALYQLYAAAAGMRHEVAADFTRYLPPAQAEVFAAVDDAQSFYAKGPGIAENGDLNYRMATTLLGDFFNEVDAVAGGDLSHAAKLRFSHAEIVIPMAAILGLPGMAAQLPRAAMYSYDNNPWRGATVAPMAANIQWDVYTDGKGGKGDILLRMLYNEKETDFKPACDSARIAPASHFYRYSQLRSCYKELL</sequence>
<comment type="catalytic activity">
    <reaction evidence="10">
        <text>1D-myo-inositol 1,2,5,6-tetrakisphosphate + H2O = 1D-myo-inositol 1,2,6-trisphosphate + phosphate</text>
        <dbReference type="Rhea" id="RHEA:77119"/>
        <dbReference type="ChEBI" id="CHEBI:15377"/>
        <dbReference type="ChEBI" id="CHEBI:43474"/>
        <dbReference type="ChEBI" id="CHEBI:195535"/>
        <dbReference type="ChEBI" id="CHEBI:195537"/>
        <dbReference type="EC" id="3.1.3.62"/>
    </reaction>
    <physiologicalReaction direction="left-to-right" evidence="10">
        <dbReference type="Rhea" id="RHEA:77120"/>
    </physiologicalReaction>
</comment>
<keyword evidence="6 14" id="KW-0732">Signal</keyword>
<comment type="similarity">
    <text evidence="2">Belongs to the histidine acid phosphatase family. MINPP1 subfamily.</text>
</comment>
<dbReference type="EMBL" id="HG322949">
    <property type="protein sequence ID" value="CDG85399.1"/>
    <property type="molecule type" value="Genomic_DNA"/>
</dbReference>
<protein>
    <recommendedName>
        <fullName evidence="5">Multiple inositol polyphosphate phosphatase 1</fullName>
        <ecNumber evidence="4">3.1.3.62</ecNumber>
        <ecNumber evidence="3">3.1.3.80</ecNumber>
    </recommendedName>
    <alternativeName>
        <fullName evidence="9">2,3-bisphosphoglycerate 3-phosphatase</fullName>
    </alternativeName>
</protein>
<dbReference type="AlphaFoldDB" id="W0V993"/>
<dbReference type="GO" id="GO:0016020">
    <property type="term" value="C:membrane"/>
    <property type="evidence" value="ECO:0007669"/>
    <property type="project" value="UniProtKB-SubCell"/>
</dbReference>
<dbReference type="EC" id="3.1.3.80" evidence="3"/>
<reference evidence="15 16" key="1">
    <citation type="journal article" date="2015" name="Genome Announc.">
        <title>Genome Sequence of Mushroom Soft-Rot Pathogen Janthinobacterium agaricidamnosum.</title>
        <authorList>
            <person name="Graupner K."/>
            <person name="Lackner G."/>
            <person name="Hertweck C."/>
        </authorList>
    </citation>
    <scope>NUCLEOTIDE SEQUENCE [LARGE SCALE GENOMIC DNA]</scope>
    <source>
        <strain evidence="16">NBRC 102515 / DSM 9628</strain>
    </source>
</reference>
<evidence type="ECO:0000256" key="14">
    <source>
        <dbReference type="SAM" id="SignalP"/>
    </source>
</evidence>
<dbReference type="EC" id="3.1.3.62" evidence="4"/>
<evidence type="ECO:0000256" key="9">
    <source>
        <dbReference type="ARBA" id="ARBA00031642"/>
    </source>
</evidence>
<dbReference type="PATRIC" id="fig|1349767.4.peg.1421"/>
<evidence type="ECO:0000256" key="4">
    <source>
        <dbReference type="ARBA" id="ARBA00013040"/>
    </source>
</evidence>
<dbReference type="Proteomes" id="UP000027604">
    <property type="component" value="Chromosome I"/>
</dbReference>
<comment type="catalytic activity">
    <reaction evidence="12">
        <text>1D-myo-inositol hexakisphosphate + H2O = 1D-myo-inositol 1,2,4,5,6-pentakisphosphate + phosphate</text>
        <dbReference type="Rhea" id="RHEA:16989"/>
        <dbReference type="ChEBI" id="CHEBI:15377"/>
        <dbReference type="ChEBI" id="CHEBI:43474"/>
        <dbReference type="ChEBI" id="CHEBI:57798"/>
        <dbReference type="ChEBI" id="CHEBI:58130"/>
        <dbReference type="EC" id="3.1.3.62"/>
    </reaction>
    <physiologicalReaction direction="left-to-right" evidence="12">
        <dbReference type="Rhea" id="RHEA:16990"/>
    </physiologicalReaction>
</comment>
<keyword evidence="7" id="KW-0378">Hydrolase</keyword>
<name>W0V993_9BURK</name>
<dbReference type="OrthoDB" id="9770871at2"/>
<dbReference type="PANTHER" id="PTHR20963">
    <property type="entry name" value="MULTIPLE INOSITOL POLYPHOSPHATE PHOSPHATASE-RELATED"/>
    <property type="match status" value="1"/>
</dbReference>
<proteinExistence type="inferred from homology"/>
<evidence type="ECO:0000256" key="10">
    <source>
        <dbReference type="ARBA" id="ARBA00043668"/>
    </source>
</evidence>
<comment type="catalytic activity">
    <reaction evidence="13">
        <text>(2R)-2,3-bisphosphoglycerate + H2O = (2R)-2-phosphoglycerate + phosphate</text>
        <dbReference type="Rhea" id="RHEA:27381"/>
        <dbReference type="ChEBI" id="CHEBI:15377"/>
        <dbReference type="ChEBI" id="CHEBI:43474"/>
        <dbReference type="ChEBI" id="CHEBI:58248"/>
        <dbReference type="ChEBI" id="CHEBI:58289"/>
        <dbReference type="EC" id="3.1.3.80"/>
    </reaction>
    <physiologicalReaction direction="left-to-right" evidence="13">
        <dbReference type="Rhea" id="RHEA:27382"/>
    </physiologicalReaction>
</comment>
<evidence type="ECO:0000256" key="2">
    <source>
        <dbReference type="ARBA" id="ARBA00008422"/>
    </source>
</evidence>
<dbReference type="PANTHER" id="PTHR20963:SF8">
    <property type="entry name" value="MULTIPLE INOSITOL POLYPHOSPHATE PHOSPHATASE 1"/>
    <property type="match status" value="1"/>
</dbReference>
<dbReference type="InterPro" id="IPR000560">
    <property type="entry name" value="His_Pase_clade-2"/>
</dbReference>
<evidence type="ECO:0000256" key="12">
    <source>
        <dbReference type="ARBA" id="ARBA00043691"/>
    </source>
</evidence>
<feature type="chain" id="PRO_5004798649" description="Multiple inositol polyphosphate phosphatase 1" evidence="14">
    <location>
        <begin position="22"/>
        <end position="515"/>
    </location>
</feature>
<evidence type="ECO:0000256" key="11">
    <source>
        <dbReference type="ARBA" id="ARBA00043671"/>
    </source>
</evidence>
<dbReference type="Pfam" id="PF00328">
    <property type="entry name" value="His_Phos_2"/>
    <property type="match status" value="1"/>
</dbReference>
<evidence type="ECO:0000256" key="1">
    <source>
        <dbReference type="ARBA" id="ARBA00004370"/>
    </source>
</evidence>
<evidence type="ECO:0000256" key="7">
    <source>
        <dbReference type="ARBA" id="ARBA00022801"/>
    </source>
</evidence>
<evidence type="ECO:0000256" key="8">
    <source>
        <dbReference type="ARBA" id="ARBA00023136"/>
    </source>
</evidence>
<dbReference type="RefSeq" id="WP_038496740.1">
    <property type="nucleotide sequence ID" value="NZ_BCTH01000075.1"/>
</dbReference>
<dbReference type="SUPFAM" id="SSF53254">
    <property type="entry name" value="Phosphoglycerate mutase-like"/>
    <property type="match status" value="1"/>
</dbReference>